<dbReference type="PANTHER" id="PTHR47245">
    <property type="entry name" value="PEPTIDYLPROLYL ISOMERASE"/>
    <property type="match status" value="1"/>
</dbReference>
<dbReference type="eggNOG" id="COG0760">
    <property type="taxonomic scope" value="Bacteria"/>
</dbReference>
<dbReference type="Gene3D" id="1.25.40.10">
    <property type="entry name" value="Tetratricopeptide repeat domain"/>
    <property type="match status" value="1"/>
</dbReference>
<feature type="region of interest" description="Disordered" evidence="1">
    <location>
        <begin position="546"/>
        <end position="583"/>
    </location>
</feature>
<proteinExistence type="predicted"/>
<dbReference type="Gene3D" id="3.10.50.40">
    <property type="match status" value="1"/>
</dbReference>
<dbReference type="EMBL" id="HF951689">
    <property type="protein sequence ID" value="CCW34888.1"/>
    <property type="molecule type" value="Genomic_DNA"/>
</dbReference>
<evidence type="ECO:0000256" key="1">
    <source>
        <dbReference type="SAM" id="MobiDB-lite"/>
    </source>
</evidence>
<dbReference type="AlphaFoldDB" id="S0ETS0"/>
<feature type="compositionally biased region" description="Polar residues" evidence="1">
    <location>
        <begin position="553"/>
        <end position="563"/>
    </location>
</feature>
<dbReference type="HOGENOM" id="CLU_467487_0_0_0"/>
<dbReference type="SUPFAM" id="SSF48452">
    <property type="entry name" value="TPR-like"/>
    <property type="match status" value="1"/>
</dbReference>
<sequence>MKIFSLTNFRRLTKNTNWCCALFFAILLGFGFAWNQLVGVGRGGGPTATNSLDRTVLKIDGIPVSQLEYERAAQALGQTAAPGPPFVQAQVAAIAQLVQNTALQELAKKYHVQVTSTDVDRYIDQLRVQAGQQKASDSAWENFLEQNMGTTLADLRRQLAKSPQLLAQALINYFKRHQHITLQDAQNQYAQVNLLTVFVPIGNSPLSPAKPGQKPLTDAEAQKLANELLAKAKAGADQKALAKTDPRVRVVQTGFRSEYSQVPGMMGDNSPFGVLGYGKDFDAAVHATPVNGFTPVIKTNGLFSGYIFAKVLARKTVLPKNFNASQAVADLQTQKAQQELQTELLQLINNAKIQVVDPDKQPYVDAYLLQQLQQKQLMAQLGQPTSGPAPTKAELDALQQKENADFEALLKRNPNDPTAALMVAQDIEQNKLYAKGVTPAQQQAYRQQLIQLYQTALNNYEDRDLRFKLADLYAAQKDFTDARKQYELIAKYLAEDPPYNSTTDQQYIGYYQRLANAFSALGLPEEAKKMQQQLAQIQQQLARDTVKEAAANKSASPLQSSVTLPPGGKASVPLSTKSEASKP</sequence>
<dbReference type="SUPFAM" id="SSF109998">
    <property type="entry name" value="Triger factor/SurA peptide-binding domain-like"/>
    <property type="match status" value="1"/>
</dbReference>
<keyword evidence="3" id="KW-1185">Reference proteome</keyword>
<dbReference type="Gene3D" id="1.10.4030.10">
    <property type="entry name" value="Porin chaperone SurA, peptide-binding domain"/>
    <property type="match status" value="1"/>
</dbReference>
<dbReference type="PATRIC" id="fig|1303518.3.peg.1083"/>
<dbReference type="InterPro" id="IPR050245">
    <property type="entry name" value="PrsA_foldase"/>
</dbReference>
<dbReference type="Pfam" id="PF13624">
    <property type="entry name" value="SurA_N_3"/>
    <property type="match status" value="1"/>
</dbReference>
<protein>
    <recommendedName>
        <fullName evidence="4">PpiC domain-containing protein</fullName>
    </recommendedName>
</protein>
<feature type="compositionally biased region" description="Polar residues" evidence="1">
    <location>
        <begin position="573"/>
        <end position="583"/>
    </location>
</feature>
<evidence type="ECO:0000313" key="2">
    <source>
        <dbReference type="EMBL" id="CCW34888.1"/>
    </source>
</evidence>
<reference evidence="3" key="1">
    <citation type="submission" date="2013-03" db="EMBL/GenBank/DDBJ databases">
        <title>Genome sequence of Chthonomonas calidirosea, the first sequenced genome from the Armatimonadetes phylum (formally candidate division OP10).</title>
        <authorList>
            <person name="Lee K.C.Y."/>
            <person name="Morgan X.C."/>
            <person name="Dunfield P.F."/>
            <person name="Tamas I."/>
            <person name="Houghton K.M."/>
            <person name="Vyssotski M."/>
            <person name="Ryan J.L.J."/>
            <person name="Lagutin K."/>
            <person name="McDonald I.R."/>
            <person name="Stott M.B."/>
        </authorList>
    </citation>
    <scope>NUCLEOTIDE SEQUENCE [LARGE SCALE GENOMIC DNA]</scope>
    <source>
        <strain evidence="3">DSM 23976 / ICMP 18418 / T49</strain>
    </source>
</reference>
<dbReference type="InParanoid" id="S0ETS0"/>
<name>S0ETS0_CHTCT</name>
<organism evidence="2 3">
    <name type="scientific">Chthonomonas calidirosea (strain DSM 23976 / ICMP 18418 / T49)</name>
    <dbReference type="NCBI Taxonomy" id="1303518"/>
    <lineage>
        <taxon>Bacteria</taxon>
        <taxon>Bacillati</taxon>
        <taxon>Armatimonadota</taxon>
        <taxon>Chthonomonadia</taxon>
        <taxon>Chthonomonadales</taxon>
        <taxon>Chthonomonadaceae</taxon>
        <taxon>Chthonomonas</taxon>
    </lineage>
</organism>
<dbReference type="GO" id="GO:0003755">
    <property type="term" value="F:peptidyl-prolyl cis-trans isomerase activity"/>
    <property type="evidence" value="ECO:0007669"/>
    <property type="project" value="InterPro"/>
</dbReference>
<dbReference type="KEGG" id="ccz:CCALI_01066"/>
<gene>
    <name evidence="2" type="ORF">CCALI_01066</name>
</gene>
<dbReference type="Proteomes" id="UP000014227">
    <property type="component" value="Chromosome I"/>
</dbReference>
<dbReference type="RefSeq" id="WP_016482437.1">
    <property type="nucleotide sequence ID" value="NC_021487.1"/>
</dbReference>
<dbReference type="PANTHER" id="PTHR47245:SF2">
    <property type="entry name" value="PEPTIDYL-PROLYL CIS-TRANS ISOMERASE HP_0175-RELATED"/>
    <property type="match status" value="1"/>
</dbReference>
<evidence type="ECO:0008006" key="4">
    <source>
        <dbReference type="Google" id="ProtNLM"/>
    </source>
</evidence>
<evidence type="ECO:0000313" key="3">
    <source>
        <dbReference type="Proteomes" id="UP000014227"/>
    </source>
</evidence>
<dbReference type="InterPro" id="IPR046357">
    <property type="entry name" value="PPIase_dom_sf"/>
</dbReference>
<dbReference type="InterPro" id="IPR027304">
    <property type="entry name" value="Trigger_fact/SurA_dom_sf"/>
</dbReference>
<accession>S0ETS0</accession>
<dbReference type="InterPro" id="IPR011990">
    <property type="entry name" value="TPR-like_helical_dom_sf"/>
</dbReference>